<feature type="domain" description="DUF4772" evidence="10">
    <location>
        <begin position="5"/>
        <end position="108"/>
    </location>
</feature>
<keyword evidence="2" id="KW-0479">Metal-binding</keyword>
<dbReference type="PANTHER" id="PTHR13006">
    <property type="entry name" value="PAPILLOMAVIRUS REGULATORY FACTOR PRF-1"/>
    <property type="match status" value="1"/>
</dbReference>
<dbReference type="Gene3D" id="2.30.30.140">
    <property type="match status" value="1"/>
</dbReference>
<dbReference type="Proteomes" id="UP001217089">
    <property type="component" value="Unassembled WGS sequence"/>
</dbReference>
<evidence type="ECO:0000256" key="6">
    <source>
        <dbReference type="ARBA" id="ARBA00023125"/>
    </source>
</evidence>
<feature type="region of interest" description="Disordered" evidence="9">
    <location>
        <begin position="402"/>
        <end position="492"/>
    </location>
</feature>
<dbReference type="PANTHER" id="PTHR13006:SF9">
    <property type="entry name" value="GLUCOSE TRANSPORTER 4 ENHANCER FACTOR, ISOFORM G"/>
    <property type="match status" value="1"/>
</dbReference>
<gene>
    <name evidence="11" type="ORF">KUTeg_000200</name>
</gene>
<organism evidence="11 12">
    <name type="scientific">Tegillarca granosa</name>
    <name type="common">Malaysian cockle</name>
    <name type="synonym">Anadara granosa</name>
    <dbReference type="NCBI Taxonomy" id="220873"/>
    <lineage>
        <taxon>Eukaryota</taxon>
        <taxon>Metazoa</taxon>
        <taxon>Spiralia</taxon>
        <taxon>Lophotrochozoa</taxon>
        <taxon>Mollusca</taxon>
        <taxon>Bivalvia</taxon>
        <taxon>Autobranchia</taxon>
        <taxon>Pteriomorphia</taxon>
        <taxon>Arcoida</taxon>
        <taxon>Arcoidea</taxon>
        <taxon>Arcidae</taxon>
        <taxon>Tegillarca</taxon>
    </lineage>
</organism>
<dbReference type="SUPFAM" id="SSF63748">
    <property type="entry name" value="Tudor/PWWP/MBT"/>
    <property type="match status" value="1"/>
</dbReference>
<keyword evidence="5" id="KW-0805">Transcription regulation</keyword>
<accession>A0ABQ9FWV5</accession>
<name>A0ABQ9FWV5_TEGGR</name>
<dbReference type="InterPro" id="IPR052253">
    <property type="entry name" value="CR1/CR2-DNA-binding_regulator"/>
</dbReference>
<evidence type="ECO:0000256" key="5">
    <source>
        <dbReference type="ARBA" id="ARBA00023015"/>
    </source>
</evidence>
<evidence type="ECO:0000256" key="2">
    <source>
        <dbReference type="ARBA" id="ARBA00022723"/>
    </source>
</evidence>
<evidence type="ECO:0000313" key="11">
    <source>
        <dbReference type="EMBL" id="KAJ8321729.1"/>
    </source>
</evidence>
<feature type="compositionally biased region" description="Low complexity" evidence="9">
    <location>
        <begin position="446"/>
        <end position="458"/>
    </location>
</feature>
<protein>
    <recommendedName>
        <fullName evidence="10">DUF4772 domain-containing protein</fullName>
    </recommendedName>
</protein>
<evidence type="ECO:0000256" key="9">
    <source>
        <dbReference type="SAM" id="MobiDB-lite"/>
    </source>
</evidence>
<dbReference type="CDD" id="cd20383">
    <property type="entry name" value="Tudor_53BP1"/>
    <property type="match status" value="1"/>
</dbReference>
<feature type="compositionally biased region" description="Polar residues" evidence="9">
    <location>
        <begin position="461"/>
        <end position="481"/>
    </location>
</feature>
<sequence length="523" mass="58780">MFGNRRLAKRSIIGTKVCALWQDGRFYPGVIRSVPDDTDSELGKYTVLFDDGFEKDLVAKDIIGPGFQNLTNSTLKFQQKVYLTLNGREVQGVVLKQDIKTNEVLVNVQLSNNEELEFIKRLDELRLLESRKSARLVDQDTDYSKMADVTLTPDNKKRPVSHVIDVPAQTQRHRRPVDDERENSPGNDEDDVEMMDETIAAMVLTSLSCSPASPKFPVTMTETADKGNSVLSTSANSSGFYSERSDPSPPLSSHLSESAPAANIGTIFGSYTGKDDGIDLQESVDEYYDECDEPKRKRSLQAQKKTMYQCTWKGCAKIHNTCSGIEKHVRTKHLGLMDTEDLSDHEEEFYYTEIEVNVDNVTKTFSDMFTSSPPETSFIEMHHGIPDHDYQKKEHRQPVHTFASSVPSGGFFPQGTGQSTTPISVPPIKRSLSWQNNAATSPGTVSSQSNSTRSSKMSLQERMQQHQAQSPKSHMLSSPPKSISGHKKARSEVRKCRKVYGMENRDMWCTQCKWKKACSRFTD</sequence>
<evidence type="ECO:0000313" key="12">
    <source>
        <dbReference type="Proteomes" id="UP001217089"/>
    </source>
</evidence>
<feature type="region of interest" description="Disordered" evidence="9">
    <location>
        <begin position="227"/>
        <end position="257"/>
    </location>
</feature>
<keyword evidence="4" id="KW-0862">Zinc</keyword>
<comment type="subcellular location">
    <subcellularLocation>
        <location evidence="1">Nucleus</location>
    </subcellularLocation>
</comment>
<keyword evidence="8" id="KW-0539">Nucleus</keyword>
<evidence type="ECO:0000256" key="1">
    <source>
        <dbReference type="ARBA" id="ARBA00004123"/>
    </source>
</evidence>
<keyword evidence="6" id="KW-0238">DNA-binding</keyword>
<reference evidence="11 12" key="1">
    <citation type="submission" date="2022-12" db="EMBL/GenBank/DDBJ databases">
        <title>Chromosome-level genome of Tegillarca granosa.</title>
        <authorList>
            <person name="Kim J."/>
        </authorList>
    </citation>
    <scope>NUCLEOTIDE SEQUENCE [LARGE SCALE GENOMIC DNA]</scope>
    <source>
        <strain evidence="11">Teg-2019</strain>
        <tissue evidence="11">Adductor muscle</tissue>
    </source>
</reference>
<dbReference type="EMBL" id="JARBDR010000018">
    <property type="protein sequence ID" value="KAJ8321729.1"/>
    <property type="molecule type" value="Genomic_DNA"/>
</dbReference>
<dbReference type="Pfam" id="PF15997">
    <property type="entry name" value="DUF4772"/>
    <property type="match status" value="1"/>
</dbReference>
<evidence type="ECO:0000259" key="10">
    <source>
        <dbReference type="Pfam" id="PF15997"/>
    </source>
</evidence>
<evidence type="ECO:0000256" key="4">
    <source>
        <dbReference type="ARBA" id="ARBA00022833"/>
    </source>
</evidence>
<dbReference type="SMART" id="SM01366">
    <property type="entry name" value="c-clamp"/>
    <property type="match status" value="1"/>
</dbReference>
<evidence type="ECO:0000256" key="3">
    <source>
        <dbReference type="ARBA" id="ARBA00022771"/>
    </source>
</evidence>
<comment type="caution">
    <text evidence="11">The sequence shown here is derived from an EMBL/GenBank/DDBJ whole genome shotgun (WGS) entry which is preliminary data.</text>
</comment>
<proteinExistence type="predicted"/>
<feature type="compositionally biased region" description="Polar residues" evidence="9">
    <location>
        <begin position="229"/>
        <end position="240"/>
    </location>
</feature>
<dbReference type="InterPro" id="IPR031940">
    <property type="entry name" value="DUF4772"/>
</dbReference>
<feature type="region of interest" description="Disordered" evidence="9">
    <location>
        <begin position="152"/>
        <end position="192"/>
    </location>
</feature>
<evidence type="ECO:0000256" key="7">
    <source>
        <dbReference type="ARBA" id="ARBA00023163"/>
    </source>
</evidence>
<feature type="compositionally biased region" description="Polar residues" evidence="9">
    <location>
        <begin position="432"/>
        <end position="445"/>
    </location>
</feature>
<keyword evidence="12" id="KW-1185">Reference proteome</keyword>
<keyword evidence="3" id="KW-0863">Zinc-finger</keyword>
<keyword evidence="7" id="KW-0804">Transcription</keyword>
<evidence type="ECO:0000256" key="8">
    <source>
        <dbReference type="ARBA" id="ARBA00023242"/>
    </source>
</evidence>